<evidence type="ECO:0000313" key="1">
    <source>
        <dbReference type="EMBL" id="USD22118.1"/>
    </source>
</evidence>
<protein>
    <recommendedName>
        <fullName evidence="3">AlpA family phage regulatory protein</fullName>
    </recommendedName>
</protein>
<proteinExistence type="predicted"/>
<evidence type="ECO:0000313" key="2">
    <source>
        <dbReference type="Proteomes" id="UP001055658"/>
    </source>
</evidence>
<dbReference type="RefSeq" id="WP_252084480.1">
    <property type="nucleotide sequence ID" value="NZ_CP092418.1"/>
</dbReference>
<accession>A0ABY4VG35</accession>
<dbReference type="InterPro" id="IPR009061">
    <property type="entry name" value="DNA-bd_dom_put_sf"/>
</dbReference>
<dbReference type="SUPFAM" id="SSF46955">
    <property type="entry name" value="Putative DNA-binding domain"/>
    <property type="match status" value="1"/>
</dbReference>
<reference evidence="1" key="1">
    <citation type="submission" date="2022-02" db="EMBL/GenBank/DDBJ databases">
        <title>Coral-associated bacteria.</title>
        <authorList>
            <person name="Tang K."/>
            <person name="Wang X."/>
        </authorList>
    </citation>
    <scope>NUCLEOTIDE SEQUENCE</scope>
    <source>
        <strain evidence="1">SCSIO 43006</strain>
    </source>
</reference>
<organism evidence="1 2">
    <name type="scientific">Microbulbifer variabilis</name>
    <dbReference type="NCBI Taxonomy" id="266805"/>
    <lineage>
        <taxon>Bacteria</taxon>
        <taxon>Pseudomonadati</taxon>
        <taxon>Pseudomonadota</taxon>
        <taxon>Gammaproteobacteria</taxon>
        <taxon>Cellvibrionales</taxon>
        <taxon>Microbulbiferaceae</taxon>
        <taxon>Microbulbifer</taxon>
    </lineage>
</organism>
<dbReference type="Proteomes" id="UP001055658">
    <property type="component" value="Chromosome"/>
</dbReference>
<evidence type="ECO:0008006" key="3">
    <source>
        <dbReference type="Google" id="ProtNLM"/>
    </source>
</evidence>
<keyword evidence="2" id="KW-1185">Reference proteome</keyword>
<sequence>MIKGYWSTKDLSERYRCSSRTIFRWVERETNPFPKPRIKASGSHNLWAIDDVEQWEDQVSYQAAA</sequence>
<dbReference type="EMBL" id="CP092418">
    <property type="protein sequence ID" value="USD22118.1"/>
    <property type="molecule type" value="Genomic_DNA"/>
</dbReference>
<name>A0ABY4VG35_9GAMM</name>
<gene>
    <name evidence="1" type="ORF">MJO52_03005</name>
</gene>